<dbReference type="OrthoDB" id="10057251at2759"/>
<keyword evidence="1" id="KW-0812">Transmembrane</keyword>
<dbReference type="EMBL" id="CAJNXB010004938">
    <property type="protein sequence ID" value="CAF3399453.1"/>
    <property type="molecule type" value="Genomic_DNA"/>
</dbReference>
<gene>
    <name evidence="3" type="ORF">TIS948_LOCUS27561</name>
</gene>
<feature type="signal peptide" evidence="2">
    <location>
        <begin position="1"/>
        <end position="21"/>
    </location>
</feature>
<evidence type="ECO:0000256" key="2">
    <source>
        <dbReference type="SAM" id="SignalP"/>
    </source>
</evidence>
<accession>A0A817ZUT0</accession>
<keyword evidence="2" id="KW-0732">Signal</keyword>
<evidence type="ECO:0000256" key="1">
    <source>
        <dbReference type="SAM" id="Phobius"/>
    </source>
</evidence>
<evidence type="ECO:0000313" key="4">
    <source>
        <dbReference type="Proteomes" id="UP000663825"/>
    </source>
</evidence>
<reference evidence="3" key="1">
    <citation type="submission" date="2021-02" db="EMBL/GenBank/DDBJ databases">
        <authorList>
            <person name="Nowell W R."/>
        </authorList>
    </citation>
    <scope>NUCLEOTIDE SEQUENCE</scope>
</reference>
<proteinExistence type="predicted"/>
<feature type="transmembrane region" description="Helical" evidence="1">
    <location>
        <begin position="321"/>
        <end position="344"/>
    </location>
</feature>
<protein>
    <submittedName>
        <fullName evidence="3">Uncharacterized protein</fullName>
    </submittedName>
</protein>
<organism evidence="3 4">
    <name type="scientific">Rotaria socialis</name>
    <dbReference type="NCBI Taxonomy" id="392032"/>
    <lineage>
        <taxon>Eukaryota</taxon>
        <taxon>Metazoa</taxon>
        <taxon>Spiralia</taxon>
        <taxon>Gnathifera</taxon>
        <taxon>Rotifera</taxon>
        <taxon>Eurotatoria</taxon>
        <taxon>Bdelloidea</taxon>
        <taxon>Philodinida</taxon>
        <taxon>Philodinidae</taxon>
        <taxon>Rotaria</taxon>
    </lineage>
</organism>
<comment type="caution">
    <text evidence="3">The sequence shown here is derived from an EMBL/GenBank/DDBJ whole genome shotgun (WGS) entry which is preliminary data.</text>
</comment>
<evidence type="ECO:0000313" key="3">
    <source>
        <dbReference type="EMBL" id="CAF3399453.1"/>
    </source>
</evidence>
<keyword evidence="1" id="KW-0472">Membrane</keyword>
<name>A0A817ZUT0_9BILA</name>
<keyword evidence="1" id="KW-1133">Transmembrane helix</keyword>
<sequence>MKIFPSVLLLIFSTLYEAVDGSHFRGGIISWRPLNNTPSGSYASILIHQRYFWYRIWAGFSPPYCNEATVAAQTLIPVASTMTCLRNCSSSTYTPLSTRMTIDYTSPNLIRPTMVQGSASPIGTVFANQSIFSIMATNPVGRPSRNGTYICFNDAATNTSVVCYDAGYASNLLYNGYTITIITNVVWTYGHSYYVTFDSGVASGNVFCHAESTPITDTTFWTFNIWNPAVSSTTTTTTTPPTTHTVTTRTISFTTVNTLLTTTGIIATTTNMSGSTTTSATTTTTTTTSTATVTTATTTQYVTEMTIITPQDFEAACQQPVAIVTTLGFVAMVPVHIVGLFTLLTKTNKMFNPDFMRAQLRHDRRMWRAGRG</sequence>
<dbReference type="AlphaFoldDB" id="A0A817ZUT0"/>
<dbReference type="Proteomes" id="UP000663825">
    <property type="component" value="Unassembled WGS sequence"/>
</dbReference>
<feature type="chain" id="PRO_5032413675" evidence="2">
    <location>
        <begin position="22"/>
        <end position="372"/>
    </location>
</feature>